<dbReference type="PANTHER" id="PTHR30442">
    <property type="entry name" value="IRON III DICITRATE TRANSPORT PROTEIN FECA"/>
    <property type="match status" value="1"/>
</dbReference>
<dbReference type="Gene3D" id="2.170.130.10">
    <property type="entry name" value="TonB-dependent receptor, plug domain"/>
    <property type="match status" value="1"/>
</dbReference>
<dbReference type="GO" id="GO:0033214">
    <property type="term" value="P:siderophore-iron import into cell"/>
    <property type="evidence" value="ECO:0007669"/>
    <property type="project" value="TreeGrafter"/>
</dbReference>
<keyword evidence="13" id="KW-0675">Receptor</keyword>
<evidence type="ECO:0000256" key="5">
    <source>
        <dbReference type="ARBA" id="ARBA00023077"/>
    </source>
</evidence>
<dbReference type="PROSITE" id="PS51257">
    <property type="entry name" value="PROKAR_LIPOPROTEIN"/>
    <property type="match status" value="1"/>
</dbReference>
<evidence type="ECO:0000256" key="7">
    <source>
        <dbReference type="ARBA" id="ARBA00023237"/>
    </source>
</evidence>
<protein>
    <submittedName>
        <fullName evidence="13">TonB-dependent receptor</fullName>
    </submittedName>
</protein>
<keyword evidence="2 8" id="KW-0813">Transport</keyword>
<evidence type="ECO:0000256" key="6">
    <source>
        <dbReference type="ARBA" id="ARBA00023136"/>
    </source>
</evidence>
<keyword evidence="3 8" id="KW-1134">Transmembrane beta strand</keyword>
<dbReference type="InterPro" id="IPR039426">
    <property type="entry name" value="TonB-dep_rcpt-like"/>
</dbReference>
<keyword evidence="6 8" id="KW-0472">Membrane</keyword>
<comment type="subcellular location">
    <subcellularLocation>
        <location evidence="1 8">Cell outer membrane</location>
        <topology evidence="1 8">Multi-pass membrane protein</topology>
    </subcellularLocation>
</comment>
<evidence type="ECO:0000313" key="13">
    <source>
        <dbReference type="EMBL" id="AEA44752.1"/>
    </source>
</evidence>
<dbReference type="SUPFAM" id="SSF56935">
    <property type="entry name" value="Porins"/>
    <property type="match status" value="1"/>
</dbReference>
<evidence type="ECO:0000256" key="10">
    <source>
        <dbReference type="SAM" id="SignalP"/>
    </source>
</evidence>
<dbReference type="Gene3D" id="2.40.170.20">
    <property type="entry name" value="TonB-dependent receptor, beta-barrel domain"/>
    <property type="match status" value="1"/>
</dbReference>
<evidence type="ECO:0000256" key="4">
    <source>
        <dbReference type="ARBA" id="ARBA00022692"/>
    </source>
</evidence>
<feature type="chain" id="PRO_5003278410" evidence="10">
    <location>
        <begin position="24"/>
        <end position="804"/>
    </location>
</feature>
<name>F2IGX1_FLUTR</name>
<dbReference type="AlphaFoldDB" id="F2IGX1"/>
<dbReference type="InterPro" id="IPR037066">
    <property type="entry name" value="Plug_dom_sf"/>
</dbReference>
<accession>F2IGX1</accession>
<reference evidence="13 14" key="1">
    <citation type="journal article" date="2011" name="Stand. Genomic Sci.">
        <title>Complete genome sequence of the gliding freshwater bacterium Fluviicola taffensis type strain (RW262).</title>
        <authorList>
            <person name="Woyke T."/>
            <person name="Chertkov O."/>
            <person name="Lapidus A."/>
            <person name="Nolan M."/>
            <person name="Lucas S."/>
            <person name="Del Rio T.G."/>
            <person name="Tice H."/>
            <person name="Cheng J.F."/>
            <person name="Tapia R."/>
            <person name="Han C."/>
            <person name="Goodwin L."/>
            <person name="Pitluck S."/>
            <person name="Liolios K."/>
            <person name="Pagani I."/>
            <person name="Ivanova N."/>
            <person name="Huntemann M."/>
            <person name="Mavromatis K."/>
            <person name="Mikhailova N."/>
            <person name="Pati A."/>
            <person name="Chen A."/>
            <person name="Palaniappan K."/>
            <person name="Land M."/>
            <person name="Hauser L."/>
            <person name="Brambilla E.M."/>
            <person name="Rohde M."/>
            <person name="Mwirichia R."/>
            <person name="Sikorski J."/>
            <person name="Tindall B.J."/>
            <person name="Goker M."/>
            <person name="Bristow J."/>
            <person name="Eisen J.A."/>
            <person name="Markowitz V."/>
            <person name="Hugenholtz P."/>
            <person name="Klenk H.P."/>
            <person name="Kyrpides N.C."/>
        </authorList>
    </citation>
    <scope>NUCLEOTIDE SEQUENCE [LARGE SCALE GENOMIC DNA]</scope>
    <source>
        <strain evidence="14">DSM 16823 / RW262 / RW262</strain>
    </source>
</reference>
<dbReference type="KEGG" id="fte:Fluta_2772"/>
<sequence precursor="true">MDYSSQKLSLLILFSILVSCSWSQNFEGTIVDQTNTPQFGVTVQCNEKKVLTDESGKFQIPCEKGPLIIYGIEIDTLFYILNGIVAPNPIIQVKTSEEIDEVEVKSKRLHYFDIGFIPPIKGVQIATGTNTLIETERQGGAKSTANPRELFAKVPGLNIWESDGAGIQMGVGGRGLSPNRAANFNTRQNGYDISADALGYPESYYTPPLEALQAIEIIRGSASLQYGTQFGGLMNFILKDPIQTSPLQFTTRNSVGNYGYFGTFNRISGTVGRFQYQAYYQLKTGKGYRPNSNFNQQQGFAQIGYIINENNQIRLEYTRMSYLAHQPGGLTDKQFEEDPTQSIRDRNWFKVGWNILALHFDSKLNSKTHLNVRAFGMLSSRYSLGYLGKINTADPGGNRDLITGNFKNTGIEARVLRRYKLTKKQKHESAFLIGARYYRGQTTNLQGSSTSGDGPDFEFNNPSNIENSDYSFPSENIAVFTDNIWFLGNRWTINAGLRFEHIMSSSKGYYYQYNIHPLTFDTLSVFKNENASSLTRNIPLIGAGTSFKTGKFSNAYINFCQNYRAVNFSDIRVANPNIVVDSLIKDEYGNTTEIGWRGFIGKYFYSDIAVFALFYGNKIGLAPQPNSVKKIRTNIGNAFNTGVECFVEFDFIKAFMDSSRIGSSIFVNFSYIDAHYISSREKSYVGKQVEYVSPLMFKTGLKVRGKNWQAQIQGSYNSSQFSDATNSKEGSGDAVIGEIPAYFVMDFSARYTFRKYFQLEAGVNNLLNSSYYTRRATAYPGPGILPSDGITIYGTLQFTIAVKK</sequence>
<dbReference type="GO" id="GO:0009279">
    <property type="term" value="C:cell outer membrane"/>
    <property type="evidence" value="ECO:0007669"/>
    <property type="project" value="UniProtKB-SubCell"/>
</dbReference>
<evidence type="ECO:0000256" key="2">
    <source>
        <dbReference type="ARBA" id="ARBA00022448"/>
    </source>
</evidence>
<keyword evidence="5 9" id="KW-0798">TonB box</keyword>
<gene>
    <name evidence="13" type="ordered locus">Fluta_2772</name>
</gene>
<organism evidence="13 14">
    <name type="scientific">Fluviicola taffensis (strain DSM 16823 / NCIMB 13979 / RW262)</name>
    <dbReference type="NCBI Taxonomy" id="755732"/>
    <lineage>
        <taxon>Bacteria</taxon>
        <taxon>Pseudomonadati</taxon>
        <taxon>Bacteroidota</taxon>
        <taxon>Flavobacteriia</taxon>
        <taxon>Flavobacteriales</taxon>
        <taxon>Crocinitomicaceae</taxon>
        <taxon>Fluviicola</taxon>
    </lineage>
</organism>
<feature type="domain" description="TonB-dependent receptor plug" evidence="12">
    <location>
        <begin position="140"/>
        <end position="229"/>
    </location>
</feature>
<evidence type="ECO:0000256" key="8">
    <source>
        <dbReference type="PROSITE-ProRule" id="PRU01360"/>
    </source>
</evidence>
<dbReference type="InterPro" id="IPR036942">
    <property type="entry name" value="Beta-barrel_TonB_sf"/>
</dbReference>
<dbReference type="STRING" id="755732.Fluta_2772"/>
<keyword evidence="4 8" id="KW-0812">Transmembrane</keyword>
<evidence type="ECO:0000259" key="12">
    <source>
        <dbReference type="Pfam" id="PF07715"/>
    </source>
</evidence>
<dbReference type="InterPro" id="IPR012910">
    <property type="entry name" value="Plug_dom"/>
</dbReference>
<dbReference type="PANTHER" id="PTHR30442:SF0">
    <property type="entry name" value="FE(3+) DICITRATE TRANSPORT PROTEIN FECA"/>
    <property type="match status" value="1"/>
</dbReference>
<dbReference type="InterPro" id="IPR000531">
    <property type="entry name" value="Beta-barrel_TonB"/>
</dbReference>
<dbReference type="RefSeq" id="WP_013687521.1">
    <property type="nucleotide sequence ID" value="NC_015321.1"/>
</dbReference>
<feature type="signal peptide" evidence="10">
    <location>
        <begin position="1"/>
        <end position="23"/>
    </location>
</feature>
<evidence type="ECO:0000256" key="1">
    <source>
        <dbReference type="ARBA" id="ARBA00004571"/>
    </source>
</evidence>
<evidence type="ECO:0000313" key="14">
    <source>
        <dbReference type="Proteomes" id="UP000007463"/>
    </source>
</evidence>
<dbReference type="Proteomes" id="UP000007463">
    <property type="component" value="Chromosome"/>
</dbReference>
<dbReference type="OrthoDB" id="9758472at2"/>
<keyword evidence="10" id="KW-0732">Signal</keyword>
<proteinExistence type="inferred from homology"/>
<evidence type="ECO:0000256" key="9">
    <source>
        <dbReference type="RuleBase" id="RU003357"/>
    </source>
</evidence>
<dbReference type="eggNOG" id="COG4772">
    <property type="taxonomic scope" value="Bacteria"/>
</dbReference>
<evidence type="ECO:0000256" key="3">
    <source>
        <dbReference type="ARBA" id="ARBA00022452"/>
    </source>
</evidence>
<comment type="similarity">
    <text evidence="8 9">Belongs to the TonB-dependent receptor family.</text>
</comment>
<dbReference type="HOGENOM" id="CLU_392684_0_0_10"/>
<keyword evidence="7 8" id="KW-0998">Cell outer membrane</keyword>
<keyword evidence="14" id="KW-1185">Reference proteome</keyword>
<evidence type="ECO:0000259" key="11">
    <source>
        <dbReference type="Pfam" id="PF00593"/>
    </source>
</evidence>
<dbReference type="Pfam" id="PF00593">
    <property type="entry name" value="TonB_dep_Rec_b-barrel"/>
    <property type="match status" value="1"/>
</dbReference>
<dbReference type="PROSITE" id="PS52016">
    <property type="entry name" value="TONB_DEPENDENT_REC_3"/>
    <property type="match status" value="1"/>
</dbReference>
<dbReference type="EMBL" id="CP002542">
    <property type="protein sequence ID" value="AEA44752.1"/>
    <property type="molecule type" value="Genomic_DNA"/>
</dbReference>
<dbReference type="Pfam" id="PF07715">
    <property type="entry name" value="Plug"/>
    <property type="match status" value="1"/>
</dbReference>
<reference evidence="14" key="2">
    <citation type="submission" date="2011-02" db="EMBL/GenBank/DDBJ databases">
        <title>The complete genome of Fluviicola taffensis DSM 16823.</title>
        <authorList>
            <consortium name="US DOE Joint Genome Institute (JGI-PGF)"/>
            <person name="Lucas S."/>
            <person name="Copeland A."/>
            <person name="Lapidus A."/>
            <person name="Bruce D."/>
            <person name="Goodwin L."/>
            <person name="Pitluck S."/>
            <person name="Kyrpides N."/>
            <person name="Mavromatis K."/>
            <person name="Ivanova N."/>
            <person name="Mikhailova N."/>
            <person name="Pagani I."/>
            <person name="Chertkov O."/>
            <person name="Detter J.C."/>
            <person name="Han C."/>
            <person name="Tapia R."/>
            <person name="Land M."/>
            <person name="Hauser L."/>
            <person name="Markowitz V."/>
            <person name="Cheng J.-F."/>
            <person name="Hugenholtz P."/>
            <person name="Woyke T."/>
            <person name="Wu D."/>
            <person name="Tindall B."/>
            <person name="Pomrenke H.G."/>
            <person name="Brambilla E."/>
            <person name="Klenk H.-P."/>
            <person name="Eisen J.A."/>
        </authorList>
    </citation>
    <scope>NUCLEOTIDE SEQUENCE [LARGE SCALE GENOMIC DNA]</scope>
    <source>
        <strain evidence="14">DSM 16823 / RW262 / RW262</strain>
    </source>
</reference>
<feature type="domain" description="TonB-dependent receptor-like beta-barrel" evidence="11">
    <location>
        <begin position="311"/>
        <end position="766"/>
    </location>
</feature>